<dbReference type="PANTHER" id="PTHR43390:SF1">
    <property type="entry name" value="CHLOROPLAST PROCESSING PEPTIDASE"/>
    <property type="match status" value="1"/>
</dbReference>
<dbReference type="STRING" id="446469.Sked_23700"/>
<dbReference type="EC" id="3.4.21.89" evidence="4 7"/>
<dbReference type="NCBIfam" id="TIGR02227">
    <property type="entry name" value="sigpep_I_bact"/>
    <property type="match status" value="1"/>
</dbReference>
<dbReference type="GO" id="GO:0004252">
    <property type="term" value="F:serine-type endopeptidase activity"/>
    <property type="evidence" value="ECO:0007669"/>
    <property type="project" value="InterPro"/>
</dbReference>
<evidence type="ECO:0000256" key="8">
    <source>
        <dbReference type="SAM" id="MobiDB-lite"/>
    </source>
</evidence>
<evidence type="ECO:0000256" key="3">
    <source>
        <dbReference type="ARBA" id="ARBA00009370"/>
    </source>
</evidence>
<protein>
    <recommendedName>
        <fullName evidence="4 7">Signal peptidase I</fullName>
        <ecNumber evidence="4 7">3.4.21.89</ecNumber>
    </recommendedName>
</protein>
<sequence>MAALVRATTVDASRASRDDARGGQHSMFTSRKWDSMRVTPDAAHPDGTTSDGATGAEPRKGSFLREVAIIVISALVLSWVIKSFFVQAFFIPSSSMEDTLVEGDRILVSKMVPGVFDVHRGDVVVFKDPGTWLAGTPQPQRNAFQQGVTDVLTFVGLLPQDSGEHLVKRVIGTEGDRVTCCDTAGHIAVNGQTIDEPYLKPGSAPSLLEFDQTVPEGFLWVMGDNRAHSSDSRYNAGSPGGGFVPVDNVVGTAFVKVWPLDHLGWLRNPGATFEDVPAP</sequence>
<dbReference type="Pfam" id="PF10502">
    <property type="entry name" value="Peptidase_S26"/>
    <property type="match status" value="1"/>
</dbReference>
<keyword evidence="11" id="KW-1185">Reference proteome</keyword>
<dbReference type="GO" id="GO:0006465">
    <property type="term" value="P:signal peptide processing"/>
    <property type="evidence" value="ECO:0007669"/>
    <property type="project" value="InterPro"/>
</dbReference>
<dbReference type="Gene3D" id="2.10.109.10">
    <property type="entry name" value="Umud Fragment, subunit A"/>
    <property type="match status" value="1"/>
</dbReference>
<reference evidence="10 11" key="1">
    <citation type="journal article" date="2009" name="Stand. Genomic Sci.">
        <title>Complete genome sequence of Sanguibacter keddieii type strain (ST-74).</title>
        <authorList>
            <person name="Ivanova N."/>
            <person name="Sikorski J."/>
            <person name="Sims D."/>
            <person name="Brettin T."/>
            <person name="Detter J.C."/>
            <person name="Han C."/>
            <person name="Lapidus A."/>
            <person name="Copeland A."/>
            <person name="Glavina Del Rio T."/>
            <person name="Nolan M."/>
            <person name="Chen F."/>
            <person name="Lucas S."/>
            <person name="Tice H."/>
            <person name="Cheng J.F."/>
            <person name="Bruce D."/>
            <person name="Goodwin L."/>
            <person name="Pitluck S."/>
            <person name="Pati A."/>
            <person name="Mavromatis K."/>
            <person name="Chen A."/>
            <person name="Palaniappan K."/>
            <person name="D'haeseleer P."/>
            <person name="Chain P."/>
            <person name="Bristow J."/>
            <person name="Eisen J.A."/>
            <person name="Markowitz V."/>
            <person name="Hugenholtz P."/>
            <person name="Goker M."/>
            <person name="Pukall R."/>
            <person name="Klenk H.P."/>
            <person name="Kyrpides N.C."/>
        </authorList>
    </citation>
    <scope>NUCLEOTIDE SEQUENCE [LARGE SCALE GENOMIC DNA]</scope>
    <source>
        <strain evidence="11">ATCC 51767 / DSM 10542 / NCFB 3025 / ST-74</strain>
    </source>
</reference>
<keyword evidence="7" id="KW-1133">Transmembrane helix</keyword>
<dbReference type="InterPro" id="IPR036286">
    <property type="entry name" value="LexA/Signal_pep-like_sf"/>
</dbReference>
<dbReference type="CDD" id="cd06530">
    <property type="entry name" value="S26_SPase_I"/>
    <property type="match status" value="1"/>
</dbReference>
<dbReference type="GO" id="GO:0005886">
    <property type="term" value="C:plasma membrane"/>
    <property type="evidence" value="ECO:0007669"/>
    <property type="project" value="UniProtKB-SubCell"/>
</dbReference>
<dbReference type="PROSITE" id="PS00761">
    <property type="entry name" value="SPASE_I_3"/>
    <property type="match status" value="1"/>
</dbReference>
<dbReference type="AlphaFoldDB" id="D1BJ90"/>
<keyword evidence="7" id="KW-0472">Membrane</keyword>
<dbReference type="EMBL" id="CP001819">
    <property type="protein sequence ID" value="ACZ22284.1"/>
    <property type="molecule type" value="Genomic_DNA"/>
</dbReference>
<feature type="active site" evidence="6">
    <location>
        <position position="168"/>
    </location>
</feature>
<feature type="domain" description="Peptidase S26" evidence="9">
    <location>
        <begin position="65"/>
        <end position="258"/>
    </location>
</feature>
<evidence type="ECO:0000256" key="2">
    <source>
        <dbReference type="ARBA" id="ARBA00004401"/>
    </source>
</evidence>
<feature type="active site" evidence="6">
    <location>
        <position position="95"/>
    </location>
</feature>
<evidence type="ECO:0000256" key="7">
    <source>
        <dbReference type="RuleBase" id="RU362042"/>
    </source>
</evidence>
<evidence type="ECO:0000256" key="1">
    <source>
        <dbReference type="ARBA" id="ARBA00000677"/>
    </source>
</evidence>
<dbReference type="HOGENOM" id="CLU_028723_0_1_11"/>
<dbReference type="InterPro" id="IPR019758">
    <property type="entry name" value="Pept_S26A_signal_pept_1_CS"/>
</dbReference>
<dbReference type="SUPFAM" id="SSF51306">
    <property type="entry name" value="LexA/Signal peptidase"/>
    <property type="match status" value="1"/>
</dbReference>
<dbReference type="InterPro" id="IPR000223">
    <property type="entry name" value="Pept_S26A_signal_pept_1"/>
</dbReference>
<dbReference type="InterPro" id="IPR019533">
    <property type="entry name" value="Peptidase_S26"/>
</dbReference>
<evidence type="ECO:0000256" key="6">
    <source>
        <dbReference type="PIRSR" id="PIRSR600223-1"/>
    </source>
</evidence>
<dbReference type="MEROPS" id="S26.025"/>
<evidence type="ECO:0000256" key="5">
    <source>
        <dbReference type="ARBA" id="ARBA00022801"/>
    </source>
</evidence>
<dbReference type="eggNOG" id="COG0681">
    <property type="taxonomic scope" value="Bacteria"/>
</dbReference>
<evidence type="ECO:0000256" key="4">
    <source>
        <dbReference type="ARBA" id="ARBA00013208"/>
    </source>
</evidence>
<proteinExistence type="inferred from homology"/>
<evidence type="ECO:0000259" key="9">
    <source>
        <dbReference type="Pfam" id="PF10502"/>
    </source>
</evidence>
<comment type="similarity">
    <text evidence="3 7">Belongs to the peptidase S26 family.</text>
</comment>
<comment type="catalytic activity">
    <reaction evidence="1 7">
        <text>Cleavage of hydrophobic, N-terminal signal or leader sequences from secreted and periplasmic proteins.</text>
        <dbReference type="EC" id="3.4.21.89"/>
    </reaction>
</comment>
<dbReference type="Proteomes" id="UP000000322">
    <property type="component" value="Chromosome"/>
</dbReference>
<evidence type="ECO:0000313" key="10">
    <source>
        <dbReference type="EMBL" id="ACZ22284.1"/>
    </source>
</evidence>
<dbReference type="PANTHER" id="PTHR43390">
    <property type="entry name" value="SIGNAL PEPTIDASE I"/>
    <property type="match status" value="1"/>
</dbReference>
<comment type="subcellular location">
    <subcellularLocation>
        <location evidence="2">Cell membrane</location>
        <topology evidence="2">Single-pass type II membrane protein</topology>
    </subcellularLocation>
    <subcellularLocation>
        <location evidence="7">Membrane</location>
        <topology evidence="7">Single-pass type II membrane protein</topology>
    </subcellularLocation>
</comment>
<evidence type="ECO:0000313" key="11">
    <source>
        <dbReference type="Proteomes" id="UP000000322"/>
    </source>
</evidence>
<dbReference type="PRINTS" id="PR00727">
    <property type="entry name" value="LEADERPTASE"/>
</dbReference>
<organism evidence="10 11">
    <name type="scientific">Sanguibacter keddieii (strain ATCC 51767 / DSM 10542 / NCFB 3025 / ST-74)</name>
    <dbReference type="NCBI Taxonomy" id="446469"/>
    <lineage>
        <taxon>Bacteria</taxon>
        <taxon>Bacillati</taxon>
        <taxon>Actinomycetota</taxon>
        <taxon>Actinomycetes</taxon>
        <taxon>Micrococcales</taxon>
        <taxon>Sanguibacteraceae</taxon>
        <taxon>Sanguibacter</taxon>
    </lineage>
</organism>
<gene>
    <name evidence="10" type="ordered locus">Sked_23700</name>
</gene>
<name>D1BJ90_SANKS</name>
<keyword evidence="5 7" id="KW-0378">Hydrolase</keyword>
<keyword evidence="7" id="KW-0812">Transmembrane</keyword>
<feature type="region of interest" description="Disordered" evidence="8">
    <location>
        <begin position="38"/>
        <end position="57"/>
    </location>
</feature>
<dbReference type="KEGG" id="ske:Sked_23700"/>
<accession>D1BJ90</accession>
<dbReference type="GO" id="GO:0009003">
    <property type="term" value="F:signal peptidase activity"/>
    <property type="evidence" value="ECO:0007669"/>
    <property type="project" value="UniProtKB-EC"/>
</dbReference>
<keyword evidence="7" id="KW-0645">Protease</keyword>
<feature type="transmembrane region" description="Helical" evidence="7">
    <location>
        <begin position="67"/>
        <end position="90"/>
    </location>
</feature>